<dbReference type="PANTHER" id="PTHR30193:SF37">
    <property type="entry name" value="INNER MEMBRANE ABC TRANSPORTER PERMEASE PROTEIN YCJO"/>
    <property type="match status" value="1"/>
</dbReference>
<feature type="transmembrane region" description="Helical" evidence="7">
    <location>
        <begin position="168"/>
        <end position="193"/>
    </location>
</feature>
<evidence type="ECO:0000313" key="10">
    <source>
        <dbReference type="Proteomes" id="UP000055060"/>
    </source>
</evidence>
<feature type="transmembrane region" description="Helical" evidence="7">
    <location>
        <begin position="218"/>
        <end position="239"/>
    </location>
</feature>
<dbReference type="Pfam" id="PF00528">
    <property type="entry name" value="BPD_transp_1"/>
    <property type="match status" value="1"/>
</dbReference>
<feature type="transmembrane region" description="Helical" evidence="7">
    <location>
        <begin position="121"/>
        <end position="148"/>
    </location>
</feature>
<keyword evidence="3" id="KW-1003">Cell membrane</keyword>
<protein>
    <submittedName>
        <fullName evidence="9">ABC-type sugar transport system, permease component</fullName>
    </submittedName>
</protein>
<dbReference type="Proteomes" id="UP000055060">
    <property type="component" value="Unassembled WGS sequence"/>
</dbReference>
<feature type="transmembrane region" description="Helical" evidence="7">
    <location>
        <begin position="277"/>
        <end position="298"/>
    </location>
</feature>
<dbReference type="InterPro" id="IPR051393">
    <property type="entry name" value="ABC_transporter_permease"/>
</dbReference>
<dbReference type="GO" id="GO:0005886">
    <property type="term" value="C:plasma membrane"/>
    <property type="evidence" value="ECO:0007669"/>
    <property type="project" value="UniProtKB-SubCell"/>
</dbReference>
<evidence type="ECO:0000256" key="5">
    <source>
        <dbReference type="ARBA" id="ARBA00022989"/>
    </source>
</evidence>
<evidence type="ECO:0000256" key="1">
    <source>
        <dbReference type="ARBA" id="ARBA00004651"/>
    </source>
</evidence>
<dbReference type="InterPro" id="IPR035906">
    <property type="entry name" value="MetI-like_sf"/>
</dbReference>
<comment type="subcellular location">
    <subcellularLocation>
        <location evidence="1 7">Cell membrane</location>
        <topology evidence="1 7">Multi-pass membrane protein</topology>
    </subcellularLocation>
</comment>
<evidence type="ECO:0000256" key="4">
    <source>
        <dbReference type="ARBA" id="ARBA00022692"/>
    </source>
</evidence>
<organism evidence="9">
    <name type="scientific">Longilinea arvoryzae</name>
    <dbReference type="NCBI Taxonomy" id="360412"/>
    <lineage>
        <taxon>Bacteria</taxon>
        <taxon>Bacillati</taxon>
        <taxon>Chloroflexota</taxon>
        <taxon>Anaerolineae</taxon>
        <taxon>Anaerolineales</taxon>
        <taxon>Anaerolineaceae</taxon>
        <taxon>Longilinea</taxon>
    </lineage>
</organism>
<proteinExistence type="inferred from homology"/>
<dbReference type="EMBL" id="DF967972">
    <property type="protein sequence ID" value="GAP12858.1"/>
    <property type="molecule type" value="Genomic_DNA"/>
</dbReference>
<evidence type="ECO:0000256" key="3">
    <source>
        <dbReference type="ARBA" id="ARBA00022475"/>
    </source>
</evidence>
<accession>A0A0S7BHB8</accession>
<evidence type="ECO:0000259" key="8">
    <source>
        <dbReference type="PROSITE" id="PS50928"/>
    </source>
</evidence>
<dbReference type="STRING" id="360412.LARV_00598"/>
<dbReference type="AlphaFoldDB" id="A0A0S7BHB8"/>
<reference evidence="9" key="1">
    <citation type="submission" date="2015-07" db="EMBL/GenBank/DDBJ databases">
        <title>Draft Genome Sequences of Anaerolinea thermolimosa IMO-1, Bellilinea caldifistulae GOMI-1, Leptolinea tardivitalis YMTK-2, Levilinea saccharolytica KIBI-1,Longilinea arvoryzae KOME-1, Previously Described as Members of the Anaerolineaceae (Chloroflexi).</title>
        <authorList>
            <person name="Sekiguchi Y."/>
            <person name="Ohashi A."/>
            <person name="Matsuura N."/>
            <person name="Tourlousse M.D."/>
        </authorList>
    </citation>
    <scope>NUCLEOTIDE SEQUENCE [LARGE SCALE GENOMIC DNA]</scope>
    <source>
        <strain evidence="9">KOME-1</strain>
    </source>
</reference>
<dbReference type="Gene3D" id="1.10.3720.10">
    <property type="entry name" value="MetI-like"/>
    <property type="match status" value="1"/>
</dbReference>
<name>A0A0S7BHB8_9CHLR</name>
<sequence>MEIIQEFPVARKKQTFRTNKIREALWGYLFITPNFLIVLIFTIFPVFFSFYMSMTDWNILSQPNFIGMANYQKLLTDQVARVTLFNTFYFTMISVPINVILTLVLAVLLNQKLRGISFYRTAYYMPVITASVAVSLMFMWILASNGLLNQLLGSVGLKPVKWLTDAKIALNSVIGVTIWKGLGMNMIIFLAALQDIPNELLEAASIDGANRFQQFTRIIVPLISPVIFFVTITGVIGSFQSFDLVYNMTGGGPGHATTVIGYYIWQQAFKYLHMGYGAALAYVVFIAILILTLIQWVLRKRWVYSEE</sequence>
<dbReference type="InterPro" id="IPR000515">
    <property type="entry name" value="MetI-like"/>
</dbReference>
<dbReference type="PROSITE" id="PS50928">
    <property type="entry name" value="ABC_TM1"/>
    <property type="match status" value="1"/>
</dbReference>
<feature type="transmembrane region" description="Helical" evidence="7">
    <location>
        <begin position="25"/>
        <end position="51"/>
    </location>
</feature>
<evidence type="ECO:0000256" key="7">
    <source>
        <dbReference type="RuleBase" id="RU363032"/>
    </source>
</evidence>
<keyword evidence="9" id="KW-0762">Sugar transport</keyword>
<dbReference type="GO" id="GO:0055085">
    <property type="term" value="P:transmembrane transport"/>
    <property type="evidence" value="ECO:0007669"/>
    <property type="project" value="InterPro"/>
</dbReference>
<keyword evidence="4 7" id="KW-0812">Transmembrane</keyword>
<keyword evidence="10" id="KW-1185">Reference proteome</keyword>
<gene>
    <name evidence="9" type="ORF">LARV_00598</name>
</gene>
<dbReference type="SUPFAM" id="SSF161098">
    <property type="entry name" value="MetI-like"/>
    <property type="match status" value="1"/>
</dbReference>
<feature type="domain" description="ABC transmembrane type-1" evidence="8">
    <location>
        <begin position="84"/>
        <end position="295"/>
    </location>
</feature>
<keyword evidence="5 7" id="KW-1133">Transmembrane helix</keyword>
<dbReference type="PANTHER" id="PTHR30193">
    <property type="entry name" value="ABC TRANSPORTER PERMEASE PROTEIN"/>
    <property type="match status" value="1"/>
</dbReference>
<dbReference type="OrthoDB" id="9809173at2"/>
<keyword evidence="6 7" id="KW-0472">Membrane</keyword>
<feature type="transmembrane region" description="Helical" evidence="7">
    <location>
        <begin position="88"/>
        <end position="109"/>
    </location>
</feature>
<evidence type="ECO:0000256" key="6">
    <source>
        <dbReference type="ARBA" id="ARBA00023136"/>
    </source>
</evidence>
<evidence type="ECO:0000313" key="9">
    <source>
        <dbReference type="EMBL" id="GAP12858.1"/>
    </source>
</evidence>
<keyword evidence="2 7" id="KW-0813">Transport</keyword>
<dbReference type="CDD" id="cd06261">
    <property type="entry name" value="TM_PBP2"/>
    <property type="match status" value="1"/>
</dbReference>
<evidence type="ECO:0000256" key="2">
    <source>
        <dbReference type="ARBA" id="ARBA00022448"/>
    </source>
</evidence>
<comment type="similarity">
    <text evidence="7">Belongs to the binding-protein-dependent transport system permease family.</text>
</comment>